<evidence type="ECO:0000256" key="4">
    <source>
        <dbReference type="ARBA" id="ARBA00022801"/>
    </source>
</evidence>
<reference evidence="10" key="2">
    <citation type="submission" date="2025-08" db="UniProtKB">
        <authorList>
            <consortium name="Ensembl"/>
        </authorList>
    </citation>
    <scope>IDENTIFICATION</scope>
</reference>
<comment type="catalytic activity">
    <reaction evidence="7 9">
        <text>O-phospho-L-seryl-[protein] + H2O = L-seryl-[protein] + phosphate</text>
        <dbReference type="Rhea" id="RHEA:20629"/>
        <dbReference type="Rhea" id="RHEA-COMP:9863"/>
        <dbReference type="Rhea" id="RHEA-COMP:11604"/>
        <dbReference type="ChEBI" id="CHEBI:15377"/>
        <dbReference type="ChEBI" id="CHEBI:29999"/>
        <dbReference type="ChEBI" id="CHEBI:43474"/>
        <dbReference type="ChEBI" id="CHEBI:83421"/>
        <dbReference type="EC" id="3.1.3.16"/>
    </reaction>
</comment>
<dbReference type="GO" id="GO:0005634">
    <property type="term" value="C:nucleus"/>
    <property type="evidence" value="ECO:0007669"/>
    <property type="project" value="UniProtKB-SubCell"/>
</dbReference>
<keyword evidence="4 9" id="KW-0378">Hydrolase</keyword>
<evidence type="ECO:0000256" key="5">
    <source>
        <dbReference type="ARBA" id="ARBA00022912"/>
    </source>
</evidence>
<accession>A0A8C6EJN3</accession>
<dbReference type="GO" id="GO:0006397">
    <property type="term" value="P:mRNA processing"/>
    <property type="evidence" value="ECO:0007669"/>
    <property type="project" value="UniProtKB-KW"/>
</dbReference>
<comment type="function">
    <text evidence="9">Protein phosphatase that catalyzes the dephosphorylation of the C-terminal domain of RNA polymerase II. Plays a role in RNA processing and termination.</text>
</comment>
<keyword evidence="11" id="KW-1185">Reference proteome</keyword>
<dbReference type="InterPro" id="IPR006811">
    <property type="entry name" value="RNA_pol_II_suA"/>
</dbReference>
<dbReference type="PANTHER" id="PTHR20383">
    <property type="entry name" value="RNA POLYMERASE II SUBUNIT A C-TERMINAL DOMAIN PHOSPHATASE"/>
    <property type="match status" value="1"/>
</dbReference>
<protein>
    <recommendedName>
        <fullName evidence="9">RNA polymerase II subunit A C-terminal domain phosphatase SSU72</fullName>
        <shortName evidence="9">CTD phosphatase SSU72</shortName>
        <ecNumber evidence="9">3.1.3.16</ecNumber>
    </recommendedName>
</protein>
<organism evidence="10 11">
    <name type="scientific">Microcebus murinus</name>
    <name type="common">Gray mouse lemur</name>
    <name type="synonym">Lemur murinus</name>
    <dbReference type="NCBI Taxonomy" id="30608"/>
    <lineage>
        <taxon>Eukaryota</taxon>
        <taxon>Metazoa</taxon>
        <taxon>Chordata</taxon>
        <taxon>Craniata</taxon>
        <taxon>Vertebrata</taxon>
        <taxon>Euteleostomi</taxon>
        <taxon>Mammalia</taxon>
        <taxon>Eutheria</taxon>
        <taxon>Euarchontoglires</taxon>
        <taxon>Primates</taxon>
        <taxon>Strepsirrhini</taxon>
        <taxon>Lemuriformes</taxon>
        <taxon>Cheirogaleidae</taxon>
        <taxon>Microcebus</taxon>
    </lineage>
</organism>
<keyword evidence="3 9" id="KW-0507">mRNA processing</keyword>
<comment type="subcellular location">
    <subcellularLocation>
        <location evidence="1 9">Nucleus</location>
    </subcellularLocation>
</comment>
<evidence type="ECO:0000313" key="11">
    <source>
        <dbReference type="Proteomes" id="UP000694394"/>
    </source>
</evidence>
<dbReference type="EMBL" id="ABDC03006967">
    <property type="status" value="NOT_ANNOTATED_CDS"/>
    <property type="molecule type" value="Genomic_DNA"/>
</dbReference>
<evidence type="ECO:0000256" key="3">
    <source>
        <dbReference type="ARBA" id="ARBA00022664"/>
    </source>
</evidence>
<comment type="catalytic activity">
    <reaction evidence="8 9">
        <text>O-phospho-L-threonyl-[protein] + H2O = L-threonyl-[protein] + phosphate</text>
        <dbReference type="Rhea" id="RHEA:47004"/>
        <dbReference type="Rhea" id="RHEA-COMP:11060"/>
        <dbReference type="Rhea" id="RHEA-COMP:11605"/>
        <dbReference type="ChEBI" id="CHEBI:15377"/>
        <dbReference type="ChEBI" id="CHEBI:30013"/>
        <dbReference type="ChEBI" id="CHEBI:43474"/>
        <dbReference type="ChEBI" id="CHEBI:61977"/>
        <dbReference type="EC" id="3.1.3.16"/>
    </reaction>
</comment>
<dbReference type="Pfam" id="PF04722">
    <property type="entry name" value="Ssu72"/>
    <property type="match status" value="2"/>
</dbReference>
<keyword evidence="5 9" id="KW-0904">Protein phosphatase</keyword>
<dbReference type="EC" id="3.1.3.16" evidence="9"/>
<evidence type="ECO:0000256" key="6">
    <source>
        <dbReference type="ARBA" id="ARBA00023242"/>
    </source>
</evidence>
<dbReference type="Gene3D" id="6.10.140.550">
    <property type="match status" value="1"/>
</dbReference>
<dbReference type="Gene3D" id="3.40.50.2300">
    <property type="match status" value="1"/>
</dbReference>
<name>A0A8C6EJN3_MICMU</name>
<reference evidence="10" key="3">
    <citation type="submission" date="2025-09" db="UniProtKB">
        <authorList>
            <consortium name="Ensembl"/>
        </authorList>
    </citation>
    <scope>IDENTIFICATION</scope>
</reference>
<reference evidence="10" key="1">
    <citation type="submission" date="2016-12" db="EMBL/GenBank/DDBJ databases">
        <title>Mouse lemur reference genome and diversity panel.</title>
        <authorList>
            <person name="Harris R."/>
            <person name="Larsen P."/>
            <person name="Liu Y."/>
            <person name="Hughes D.S."/>
            <person name="Murali S."/>
            <person name="Raveendran M."/>
            <person name="Korchina V."/>
            <person name="Wang M."/>
            <person name="Jhangiani S."/>
            <person name="Bandaranaike D."/>
            <person name="Bellair M."/>
            <person name="Blankenburg K."/>
            <person name="Chao H."/>
            <person name="Dahdouli M."/>
            <person name="Dinh H."/>
            <person name="Doddapaneni H."/>
            <person name="English A."/>
            <person name="Firestine M."/>
            <person name="Gnanaolivu R."/>
            <person name="Gross S."/>
            <person name="Hernandez B."/>
            <person name="Javaid M."/>
            <person name="Jayaseelan J."/>
            <person name="Jones J."/>
            <person name="Khan Z."/>
            <person name="Kovar C."/>
            <person name="Kurapati P."/>
            <person name="Le B."/>
            <person name="Lee S."/>
            <person name="Li M."/>
            <person name="Mathew T."/>
            <person name="Narasimhan A."/>
            <person name="Ngo D."/>
            <person name="Nguyen L."/>
            <person name="Okwuonu G."/>
            <person name="Ongeri F."/>
            <person name="Osuji N."/>
            <person name="Pu L.-L."/>
            <person name="Puazo M."/>
            <person name="Quiroz J."/>
            <person name="Raj R."/>
            <person name="Rajbhandari K."/>
            <person name="Reid J.G."/>
            <person name="Santibanez J."/>
            <person name="Sexton D."/>
            <person name="Skinner E."/>
            <person name="Vee V."/>
            <person name="Weissenberger G."/>
            <person name="Wu Y."/>
            <person name="Xin Y."/>
            <person name="Han Y."/>
            <person name="Campbell C."/>
            <person name="Brown A."/>
            <person name="Sullivan B."/>
            <person name="Shelton J."/>
            <person name="Brown S."/>
            <person name="Dudchenko O."/>
            <person name="Machol I."/>
            <person name="Durand N."/>
            <person name="Shamim M."/>
            <person name="Lieberman A."/>
            <person name="Muzny D.M."/>
            <person name="Richards S."/>
            <person name="Yoder A."/>
            <person name="Worley K.C."/>
            <person name="Rogers J."/>
            <person name="Gibbs R.A."/>
        </authorList>
    </citation>
    <scope>NUCLEOTIDE SEQUENCE [LARGE SCALE GENOMIC DNA]</scope>
</reference>
<dbReference type="AlphaFoldDB" id="A0A8C6EJN3"/>
<dbReference type="GeneTree" id="ENSGT00390000010165"/>
<dbReference type="Ensembl" id="ENSMICT00000069814.1">
    <property type="protein sequence ID" value="ENSMICP00000046743.1"/>
    <property type="gene ID" value="ENSMICG00000047604.1"/>
</dbReference>
<dbReference type="Proteomes" id="UP000694394">
    <property type="component" value="Chromosome 5"/>
</dbReference>
<evidence type="ECO:0000256" key="2">
    <source>
        <dbReference type="ARBA" id="ARBA00008978"/>
    </source>
</evidence>
<evidence type="ECO:0000256" key="8">
    <source>
        <dbReference type="ARBA" id="ARBA00048336"/>
    </source>
</evidence>
<evidence type="ECO:0000256" key="9">
    <source>
        <dbReference type="RuleBase" id="RU369031"/>
    </source>
</evidence>
<evidence type="ECO:0000256" key="7">
    <source>
        <dbReference type="ARBA" id="ARBA00047761"/>
    </source>
</evidence>
<comment type="similarity">
    <text evidence="2 9">Belongs to the SSU72 phosphatase family.</text>
</comment>
<sequence length="171" mass="19345">FAVVCVRNVNRSMEAHGVLGNKGLDVRSFGAGSCVKLPGRRPHLPMVYDFASTYRQMRDDLVSKEREFYTRNGNGILHVLRRKERIRPSPERFRSARSALTSCSRETLQPVHVTNVEVEDDPEGATLGAFLLCELCQGLQQLADTEDQMGRMLLQVEQRAGKSFLHTVCFY</sequence>
<keyword evidence="6 9" id="KW-0539">Nucleus</keyword>
<evidence type="ECO:0000256" key="1">
    <source>
        <dbReference type="ARBA" id="ARBA00004123"/>
    </source>
</evidence>
<proteinExistence type="inferred from homology"/>
<evidence type="ECO:0000313" key="10">
    <source>
        <dbReference type="Ensembl" id="ENSMICP00000046743.1"/>
    </source>
</evidence>
<dbReference type="GO" id="GO:0004722">
    <property type="term" value="F:protein serine/threonine phosphatase activity"/>
    <property type="evidence" value="ECO:0007669"/>
    <property type="project" value="UniProtKB-UniRule"/>
</dbReference>